<evidence type="ECO:0000313" key="8">
    <source>
        <dbReference type="Proteomes" id="UP001165065"/>
    </source>
</evidence>
<name>A0A9W7G941_9STRA</name>
<dbReference type="OrthoDB" id="29755at2759"/>
<evidence type="ECO:0000256" key="5">
    <source>
        <dbReference type="ARBA" id="ARBA00023136"/>
    </source>
</evidence>
<evidence type="ECO:0000256" key="1">
    <source>
        <dbReference type="ARBA" id="ARBA00004167"/>
    </source>
</evidence>
<comment type="caution">
    <text evidence="7">The sequence shown here is derived from an EMBL/GenBank/DDBJ whole genome shotgun (WGS) entry which is preliminary data.</text>
</comment>
<keyword evidence="5 6" id="KW-0472">Membrane</keyword>
<evidence type="ECO:0008006" key="9">
    <source>
        <dbReference type="Google" id="ProtNLM"/>
    </source>
</evidence>
<reference evidence="8" key="1">
    <citation type="journal article" date="2023" name="Commun. Biol.">
        <title>Genome analysis of Parmales, the sister group of diatoms, reveals the evolutionary specialization of diatoms from phago-mixotrophs to photoautotrophs.</title>
        <authorList>
            <person name="Ban H."/>
            <person name="Sato S."/>
            <person name="Yoshikawa S."/>
            <person name="Yamada K."/>
            <person name="Nakamura Y."/>
            <person name="Ichinomiya M."/>
            <person name="Sato N."/>
            <person name="Blanc-Mathieu R."/>
            <person name="Endo H."/>
            <person name="Kuwata A."/>
            <person name="Ogata H."/>
        </authorList>
    </citation>
    <scope>NUCLEOTIDE SEQUENCE [LARGE SCALE GENOMIC DNA]</scope>
</reference>
<evidence type="ECO:0000256" key="2">
    <source>
        <dbReference type="ARBA" id="ARBA00022448"/>
    </source>
</evidence>
<keyword evidence="3 6" id="KW-0812">Transmembrane</keyword>
<evidence type="ECO:0000256" key="6">
    <source>
        <dbReference type="SAM" id="Phobius"/>
    </source>
</evidence>
<dbReference type="AlphaFoldDB" id="A0A9W7G941"/>
<comment type="subcellular location">
    <subcellularLocation>
        <location evidence="1">Membrane</location>
        <topology evidence="1">Single-pass membrane protein</topology>
    </subcellularLocation>
</comment>
<organism evidence="7 8">
    <name type="scientific">Triparma columacea</name>
    <dbReference type="NCBI Taxonomy" id="722753"/>
    <lineage>
        <taxon>Eukaryota</taxon>
        <taxon>Sar</taxon>
        <taxon>Stramenopiles</taxon>
        <taxon>Ochrophyta</taxon>
        <taxon>Bolidophyceae</taxon>
        <taxon>Parmales</taxon>
        <taxon>Triparmaceae</taxon>
        <taxon>Triparma</taxon>
    </lineage>
</organism>
<accession>A0A9W7G941</accession>
<gene>
    <name evidence="7" type="ORF">TrCOL_g11052</name>
</gene>
<keyword evidence="2" id="KW-0813">Transport</keyword>
<dbReference type="SUPFAM" id="SSF58038">
    <property type="entry name" value="SNARE fusion complex"/>
    <property type="match status" value="1"/>
</dbReference>
<keyword evidence="4 6" id="KW-1133">Transmembrane helix</keyword>
<dbReference type="CDD" id="cd15841">
    <property type="entry name" value="SNARE_Qc"/>
    <property type="match status" value="1"/>
</dbReference>
<dbReference type="Proteomes" id="UP001165065">
    <property type="component" value="Unassembled WGS sequence"/>
</dbReference>
<keyword evidence="8" id="KW-1185">Reference proteome</keyword>
<sequence>MAFTVDDWKADYELLLNTVTSLVDTPSPSPSQVQNTLRATERLRLRLDEVIKGRQEFGVEESELRKMDGDMRELEGKVNDLSRSNQSPPTVNTIQTPEDPTLQAYQQTAQTVMSVQDDMLDQLGSGVTRLHNQAMLINEESTLHVNLLHEMDEDVESATMGLRQEAKHAERIREQSSVCKLYMIIAGETVLLVFLVIMGFSH</sequence>
<dbReference type="EMBL" id="BRYA01000083">
    <property type="protein sequence ID" value="GMI38219.1"/>
    <property type="molecule type" value="Genomic_DNA"/>
</dbReference>
<feature type="transmembrane region" description="Helical" evidence="6">
    <location>
        <begin position="181"/>
        <end position="200"/>
    </location>
</feature>
<dbReference type="GO" id="GO:0016020">
    <property type="term" value="C:membrane"/>
    <property type="evidence" value="ECO:0007669"/>
    <property type="project" value="UniProtKB-SubCell"/>
</dbReference>
<evidence type="ECO:0000256" key="3">
    <source>
        <dbReference type="ARBA" id="ARBA00022692"/>
    </source>
</evidence>
<proteinExistence type="predicted"/>
<dbReference type="PANTHER" id="PTHR12791">
    <property type="entry name" value="GOLGI SNARE BET1-RELATED"/>
    <property type="match status" value="1"/>
</dbReference>
<evidence type="ECO:0000256" key="4">
    <source>
        <dbReference type="ARBA" id="ARBA00022989"/>
    </source>
</evidence>
<evidence type="ECO:0000313" key="7">
    <source>
        <dbReference type="EMBL" id="GMI38219.1"/>
    </source>
</evidence>
<protein>
    <recommendedName>
        <fullName evidence="9">t-SNARE coiled-coil homology domain-containing protein</fullName>
    </recommendedName>
</protein>
<dbReference type="Gene3D" id="1.20.5.110">
    <property type="match status" value="1"/>
</dbReference>